<organism evidence="2 3">
    <name type="scientific">Athelia psychrophila</name>
    <dbReference type="NCBI Taxonomy" id="1759441"/>
    <lineage>
        <taxon>Eukaryota</taxon>
        <taxon>Fungi</taxon>
        <taxon>Dikarya</taxon>
        <taxon>Basidiomycota</taxon>
        <taxon>Agaricomycotina</taxon>
        <taxon>Agaricomycetes</taxon>
        <taxon>Agaricomycetidae</taxon>
        <taxon>Atheliales</taxon>
        <taxon>Atheliaceae</taxon>
        <taxon>Athelia</taxon>
    </lineage>
</organism>
<dbReference type="Proteomes" id="UP000076532">
    <property type="component" value="Unassembled WGS sequence"/>
</dbReference>
<gene>
    <name evidence="2" type="ORF">FIBSPDRAFT_955190</name>
</gene>
<dbReference type="OrthoDB" id="10314776at2759"/>
<evidence type="ECO:0000256" key="1">
    <source>
        <dbReference type="SAM" id="MobiDB-lite"/>
    </source>
</evidence>
<evidence type="ECO:0000313" key="2">
    <source>
        <dbReference type="EMBL" id="KZP19720.1"/>
    </source>
</evidence>
<keyword evidence="3" id="KW-1185">Reference proteome</keyword>
<feature type="region of interest" description="Disordered" evidence="1">
    <location>
        <begin position="129"/>
        <end position="176"/>
    </location>
</feature>
<dbReference type="EMBL" id="KV417561">
    <property type="protein sequence ID" value="KZP19720.1"/>
    <property type="molecule type" value="Genomic_DNA"/>
</dbReference>
<proteinExistence type="predicted"/>
<evidence type="ECO:0000313" key="3">
    <source>
        <dbReference type="Proteomes" id="UP000076532"/>
    </source>
</evidence>
<accession>A0A166IE83</accession>
<sequence>MAQRTETRKLVPESRTELQRLFILSKGEAERCPDGKPIPKVTYTSALAGTTQTWDNKVPGRYFDSFGTKILHNGSLSFQGEPQYYSINEAREGVSKVKWAWTLGERRVTVVQYVLYTFAAEHRATRQARLGGTDRVEDKAGSSMTEGEGEGSASPPKPPRFPTARADVQILNPDNS</sequence>
<protein>
    <submittedName>
        <fullName evidence="2">Uncharacterized protein</fullName>
    </submittedName>
</protein>
<reference evidence="2 3" key="1">
    <citation type="journal article" date="2016" name="Mol. Biol. Evol.">
        <title>Comparative Genomics of Early-Diverging Mushroom-Forming Fungi Provides Insights into the Origins of Lignocellulose Decay Capabilities.</title>
        <authorList>
            <person name="Nagy L.G."/>
            <person name="Riley R."/>
            <person name="Tritt A."/>
            <person name="Adam C."/>
            <person name="Daum C."/>
            <person name="Floudas D."/>
            <person name="Sun H."/>
            <person name="Yadav J.S."/>
            <person name="Pangilinan J."/>
            <person name="Larsson K.H."/>
            <person name="Matsuura K."/>
            <person name="Barry K."/>
            <person name="Labutti K."/>
            <person name="Kuo R."/>
            <person name="Ohm R.A."/>
            <person name="Bhattacharya S.S."/>
            <person name="Shirouzu T."/>
            <person name="Yoshinaga Y."/>
            <person name="Martin F.M."/>
            <person name="Grigoriev I.V."/>
            <person name="Hibbett D.S."/>
        </authorList>
    </citation>
    <scope>NUCLEOTIDE SEQUENCE [LARGE SCALE GENOMIC DNA]</scope>
    <source>
        <strain evidence="2 3">CBS 109695</strain>
    </source>
</reference>
<feature type="compositionally biased region" description="Low complexity" evidence="1">
    <location>
        <begin position="141"/>
        <end position="154"/>
    </location>
</feature>
<name>A0A166IE83_9AGAM</name>
<dbReference type="AlphaFoldDB" id="A0A166IE83"/>